<accession>A0ABQ1WK82</accession>
<evidence type="ECO:0000313" key="2">
    <source>
        <dbReference type="Proteomes" id="UP000601361"/>
    </source>
</evidence>
<name>A0ABQ1WK82_9BACT</name>
<gene>
    <name evidence="1" type="ORF">GCM10011378_07760</name>
</gene>
<keyword evidence="2" id="KW-1185">Reference proteome</keyword>
<protein>
    <submittedName>
        <fullName evidence="1">Uncharacterized protein</fullName>
    </submittedName>
</protein>
<proteinExistence type="predicted"/>
<reference evidence="2" key="1">
    <citation type="journal article" date="2019" name="Int. J. Syst. Evol. Microbiol.">
        <title>The Global Catalogue of Microorganisms (GCM) 10K type strain sequencing project: providing services to taxonomists for standard genome sequencing and annotation.</title>
        <authorList>
            <consortium name="The Broad Institute Genomics Platform"/>
            <consortium name="The Broad Institute Genome Sequencing Center for Infectious Disease"/>
            <person name="Wu L."/>
            <person name="Ma J."/>
        </authorList>
    </citation>
    <scope>NUCLEOTIDE SEQUENCE [LARGE SCALE GENOMIC DNA]</scope>
    <source>
        <strain evidence="2">CGMCC 1.12990</strain>
    </source>
</reference>
<sequence length="81" mass="8475">MCAVSGKINYSSGIPGKPGNYHTYTPAKTYGHRSDSSSGAASGTYTYTIKCIVKADQRGTGTERILILTSSCLTPGNGKKP</sequence>
<dbReference type="Proteomes" id="UP000601361">
    <property type="component" value="Unassembled WGS sequence"/>
</dbReference>
<organism evidence="1 2">
    <name type="scientific">Hymenobacter glacieicola</name>
    <dbReference type="NCBI Taxonomy" id="1562124"/>
    <lineage>
        <taxon>Bacteria</taxon>
        <taxon>Pseudomonadati</taxon>
        <taxon>Bacteroidota</taxon>
        <taxon>Cytophagia</taxon>
        <taxon>Cytophagales</taxon>
        <taxon>Hymenobacteraceae</taxon>
        <taxon>Hymenobacter</taxon>
    </lineage>
</organism>
<evidence type="ECO:0000313" key="1">
    <source>
        <dbReference type="EMBL" id="GGG33758.1"/>
    </source>
</evidence>
<dbReference type="EMBL" id="BMGS01000002">
    <property type="protein sequence ID" value="GGG33758.1"/>
    <property type="molecule type" value="Genomic_DNA"/>
</dbReference>
<comment type="caution">
    <text evidence="1">The sequence shown here is derived from an EMBL/GenBank/DDBJ whole genome shotgun (WGS) entry which is preliminary data.</text>
</comment>